<name>A0A485AQH9_RAOPL</name>
<organism evidence="1 2">
    <name type="scientific">Raoultella planticola</name>
    <name type="common">Klebsiella planticola</name>
    <dbReference type="NCBI Taxonomy" id="575"/>
    <lineage>
        <taxon>Bacteria</taxon>
        <taxon>Pseudomonadati</taxon>
        <taxon>Pseudomonadota</taxon>
        <taxon>Gammaproteobacteria</taxon>
        <taxon>Enterobacterales</taxon>
        <taxon>Enterobacteriaceae</taxon>
        <taxon>Klebsiella/Raoultella group</taxon>
        <taxon>Raoultella</taxon>
    </lineage>
</organism>
<dbReference type="Proteomes" id="UP000345637">
    <property type="component" value="Unassembled WGS sequence"/>
</dbReference>
<evidence type="ECO:0000313" key="1">
    <source>
        <dbReference type="EMBL" id="VFS63264.1"/>
    </source>
</evidence>
<dbReference type="EMBL" id="CAADJE010000021">
    <property type="protein sequence ID" value="VFS63264.1"/>
    <property type="molecule type" value="Genomic_DNA"/>
</dbReference>
<sequence>MFAIFLKNIMKRFCPFLILQPLVENFFNYVVEPRETKSHINSAGYR</sequence>
<dbReference type="AlphaFoldDB" id="A0A485AQH9"/>
<reference evidence="1 2" key="1">
    <citation type="submission" date="2019-03" db="EMBL/GenBank/DDBJ databases">
        <authorList>
            <consortium name="Pathogen Informatics"/>
        </authorList>
    </citation>
    <scope>NUCLEOTIDE SEQUENCE [LARGE SCALE GENOMIC DNA]</scope>
    <source>
        <strain evidence="1 2">NCTC12998</strain>
    </source>
</reference>
<proteinExistence type="predicted"/>
<accession>A0A485AQH9</accession>
<evidence type="ECO:0000313" key="2">
    <source>
        <dbReference type="Proteomes" id="UP000345637"/>
    </source>
</evidence>
<gene>
    <name evidence="1" type="ORF">NCTC12998_02203</name>
</gene>
<protein>
    <submittedName>
        <fullName evidence="1">Uncharacterized protein</fullName>
    </submittedName>
</protein>